<dbReference type="GO" id="GO:0005737">
    <property type="term" value="C:cytoplasm"/>
    <property type="evidence" value="ECO:0007669"/>
    <property type="project" value="TreeGrafter"/>
</dbReference>
<proteinExistence type="predicted"/>
<feature type="domain" description="FAD dependent oxidoreductase" evidence="3">
    <location>
        <begin position="4"/>
        <end position="335"/>
    </location>
</feature>
<keyword evidence="2" id="KW-1133">Transmembrane helix</keyword>
<keyword evidence="1" id="KW-0560">Oxidoreductase</keyword>
<dbReference type="Proteomes" id="UP000529417">
    <property type="component" value="Unassembled WGS sequence"/>
</dbReference>
<dbReference type="Gene3D" id="3.30.9.10">
    <property type="entry name" value="D-Amino Acid Oxidase, subunit A, domain 2"/>
    <property type="match status" value="1"/>
</dbReference>
<dbReference type="GO" id="GO:0016491">
    <property type="term" value="F:oxidoreductase activity"/>
    <property type="evidence" value="ECO:0007669"/>
    <property type="project" value="UniProtKB-KW"/>
</dbReference>
<accession>A0A7Z0HXR7</accession>
<evidence type="ECO:0000256" key="2">
    <source>
        <dbReference type="SAM" id="Phobius"/>
    </source>
</evidence>
<feature type="transmembrane region" description="Helical" evidence="2">
    <location>
        <begin position="6"/>
        <end position="30"/>
    </location>
</feature>
<evidence type="ECO:0000259" key="3">
    <source>
        <dbReference type="Pfam" id="PF01266"/>
    </source>
</evidence>
<dbReference type="EMBL" id="JACBXS010000006">
    <property type="protein sequence ID" value="NYS24243.1"/>
    <property type="molecule type" value="Genomic_DNA"/>
</dbReference>
<evidence type="ECO:0000256" key="1">
    <source>
        <dbReference type="ARBA" id="ARBA00023002"/>
    </source>
</evidence>
<keyword evidence="2" id="KW-0812">Transmembrane</keyword>
<evidence type="ECO:0000313" key="5">
    <source>
        <dbReference type="Proteomes" id="UP000529417"/>
    </source>
</evidence>
<dbReference type="InterPro" id="IPR036188">
    <property type="entry name" value="FAD/NAD-bd_sf"/>
</dbReference>
<dbReference type="AlphaFoldDB" id="A0A7Z0HXR7"/>
<dbReference type="SUPFAM" id="SSF51905">
    <property type="entry name" value="FAD/NAD(P)-binding domain"/>
    <property type="match status" value="1"/>
</dbReference>
<evidence type="ECO:0000313" key="4">
    <source>
        <dbReference type="EMBL" id="NYS24243.1"/>
    </source>
</evidence>
<dbReference type="PANTHER" id="PTHR13847:SF287">
    <property type="entry name" value="FAD-DEPENDENT OXIDOREDUCTASE DOMAIN-CONTAINING PROTEIN 1"/>
    <property type="match status" value="1"/>
</dbReference>
<dbReference type="InterPro" id="IPR006076">
    <property type="entry name" value="FAD-dep_OxRdtase"/>
</dbReference>
<keyword evidence="5" id="KW-1185">Reference proteome</keyword>
<protein>
    <submittedName>
        <fullName evidence="4">FAD-binding oxidoreductase</fullName>
    </submittedName>
</protein>
<keyword evidence="2" id="KW-0472">Membrane</keyword>
<comment type="caution">
    <text evidence="4">The sequence shown here is derived from an EMBL/GenBank/DDBJ whole genome shotgun (WGS) entry which is preliminary data.</text>
</comment>
<organism evidence="4 5">
    <name type="scientific">Rhabdonatronobacter sediminivivens</name>
    <dbReference type="NCBI Taxonomy" id="2743469"/>
    <lineage>
        <taxon>Bacteria</taxon>
        <taxon>Pseudomonadati</taxon>
        <taxon>Pseudomonadota</taxon>
        <taxon>Alphaproteobacteria</taxon>
        <taxon>Rhodobacterales</taxon>
        <taxon>Paracoccaceae</taxon>
        <taxon>Rhabdonatronobacter</taxon>
    </lineage>
</organism>
<name>A0A7Z0HXR7_9RHOB</name>
<reference evidence="4 5" key="1">
    <citation type="journal article" date="2000" name="Arch. Microbiol.">
        <title>Rhodobaca bogoriensis gen. nov. and sp. nov., an alkaliphilic purple nonsulfur bacterium from African Rift Valley soda lakes.</title>
        <authorList>
            <person name="Milford A.D."/>
            <person name="Achenbach L.A."/>
            <person name="Jung D.O."/>
            <person name="Madigan M.T."/>
        </authorList>
    </citation>
    <scope>NUCLEOTIDE SEQUENCE [LARGE SCALE GENOMIC DNA]</scope>
    <source>
        <strain evidence="4 5">2376</strain>
    </source>
</reference>
<sequence>MTHDFLIIGGGIAGISAAAALAPLGSVLLLEAEDALGHHASGRSAATFEPYYGAPATVALSHASRDMLEGMGVLAPLGVLVVAGPEDADAFAADAAAFHLDHLSPRDAQALVPILNPAAITQAGITQAARDMDTDAMLQHFARDARALGATLQPRAPVTGISRRPHGWQVQAAGQTHDARHLVNAAGAWGDAVARLAGMAPLGLQPYRRSMARLPLPAGVDPSGWPMFMGAGETWYAKRDAGALIVSPAEADPMDPHDAWADDMVIAEGLARYEAMVTAPVTRVLATWAGLRSYLPDGTLAIGPDAADPGFLWLVGQGGQGFQSACAAAQLLGDLVAGRAPALPADIVAALSPGRFA</sequence>
<dbReference type="Gene3D" id="3.50.50.60">
    <property type="entry name" value="FAD/NAD(P)-binding domain"/>
    <property type="match status" value="1"/>
</dbReference>
<dbReference type="PANTHER" id="PTHR13847">
    <property type="entry name" value="SARCOSINE DEHYDROGENASE-RELATED"/>
    <property type="match status" value="1"/>
</dbReference>
<dbReference type="Pfam" id="PF01266">
    <property type="entry name" value="DAO"/>
    <property type="match status" value="1"/>
</dbReference>
<gene>
    <name evidence="4" type="ORF">HUK65_04490</name>
</gene>
<dbReference type="RefSeq" id="WP_179904947.1">
    <property type="nucleotide sequence ID" value="NZ_JACBXS010000006.1"/>
</dbReference>